<gene>
    <name evidence="2" type="ORF">CBW24_12900</name>
</gene>
<keyword evidence="1" id="KW-0732">Signal</keyword>
<accession>A0A291M1N3</accession>
<dbReference type="PROSITE" id="PS51257">
    <property type="entry name" value="PROKAR_LIPOPROTEIN"/>
    <property type="match status" value="1"/>
</dbReference>
<dbReference type="OrthoDB" id="7620199at2"/>
<proteinExistence type="predicted"/>
<dbReference type="EMBL" id="CP021404">
    <property type="protein sequence ID" value="ATI42810.1"/>
    <property type="molecule type" value="Genomic_DNA"/>
</dbReference>
<evidence type="ECO:0000313" key="3">
    <source>
        <dbReference type="Proteomes" id="UP000219050"/>
    </source>
</evidence>
<reference evidence="2 3" key="1">
    <citation type="submission" date="2017-05" db="EMBL/GenBank/DDBJ databases">
        <title>Comparative genomic and metabolic analysis of manganese-oxidizing mechanisms in Celeribater manganoxidans DY25T: its adaption to the environment of polymetallic nodule.</title>
        <authorList>
            <person name="Wang X."/>
        </authorList>
    </citation>
    <scope>NUCLEOTIDE SEQUENCE [LARGE SCALE GENOMIC DNA]</scope>
    <source>
        <strain evidence="2 3">DY25</strain>
    </source>
</reference>
<feature type="signal peptide" evidence="1">
    <location>
        <begin position="1"/>
        <end position="19"/>
    </location>
</feature>
<organism evidence="2 3">
    <name type="scientific">Pacificitalea manganoxidans</name>
    <dbReference type="NCBI Taxonomy" id="1411902"/>
    <lineage>
        <taxon>Bacteria</taxon>
        <taxon>Pseudomonadati</taxon>
        <taxon>Pseudomonadota</taxon>
        <taxon>Alphaproteobacteria</taxon>
        <taxon>Rhodobacterales</taxon>
        <taxon>Paracoccaceae</taxon>
        <taxon>Pacificitalea</taxon>
    </lineage>
</organism>
<sequence length="98" mass="9957">MLKSFHAATIACLTLPVLSGCMGTAGGAMGQAVVSNAVAGQMNASANRNRFATLSCDQLAQEIASARTGFINPMNAPATQAYINAARDAARAKNCPGI</sequence>
<evidence type="ECO:0000313" key="2">
    <source>
        <dbReference type="EMBL" id="ATI42810.1"/>
    </source>
</evidence>
<dbReference type="KEGG" id="cmag:CBW24_12900"/>
<evidence type="ECO:0008006" key="4">
    <source>
        <dbReference type="Google" id="ProtNLM"/>
    </source>
</evidence>
<dbReference type="Proteomes" id="UP000219050">
    <property type="component" value="Chromosome"/>
</dbReference>
<feature type="chain" id="PRO_5012425867" description="Lipoprotein" evidence="1">
    <location>
        <begin position="20"/>
        <end position="98"/>
    </location>
</feature>
<protein>
    <recommendedName>
        <fullName evidence="4">Lipoprotein</fullName>
    </recommendedName>
</protein>
<dbReference type="RefSeq" id="WP_088663528.1">
    <property type="nucleotide sequence ID" value="NZ_CP021404.1"/>
</dbReference>
<keyword evidence="3" id="KW-1185">Reference proteome</keyword>
<dbReference type="AlphaFoldDB" id="A0A291M1N3"/>
<evidence type="ECO:0000256" key="1">
    <source>
        <dbReference type="SAM" id="SignalP"/>
    </source>
</evidence>
<name>A0A291M1N3_9RHOB</name>